<evidence type="ECO:0000313" key="2">
    <source>
        <dbReference type="EMBL" id="MFD1105657.1"/>
    </source>
</evidence>
<gene>
    <name evidence="2" type="ORF">ACFQ24_12355</name>
</gene>
<dbReference type="Pfam" id="PF13391">
    <property type="entry name" value="HNH_2"/>
    <property type="match status" value="1"/>
</dbReference>
<dbReference type="InterPro" id="IPR003615">
    <property type="entry name" value="HNH_nuc"/>
</dbReference>
<keyword evidence="3" id="KW-1185">Reference proteome</keyword>
<dbReference type="Proteomes" id="UP001597203">
    <property type="component" value="Unassembled WGS sequence"/>
</dbReference>
<keyword evidence="2" id="KW-0378">Hydrolase</keyword>
<reference evidence="3" key="1">
    <citation type="journal article" date="2019" name="Int. J. Syst. Evol. Microbiol.">
        <title>The Global Catalogue of Microorganisms (GCM) 10K type strain sequencing project: providing services to taxonomists for standard genome sequencing and annotation.</title>
        <authorList>
            <consortium name="The Broad Institute Genomics Platform"/>
            <consortium name="The Broad Institute Genome Sequencing Center for Infectious Disease"/>
            <person name="Wu L."/>
            <person name="Ma J."/>
        </authorList>
    </citation>
    <scope>NUCLEOTIDE SEQUENCE [LARGE SCALE GENOMIC DNA]</scope>
    <source>
        <strain evidence="3">CCUG 54329</strain>
    </source>
</reference>
<name>A0ABW3P1M6_9SPHN</name>
<evidence type="ECO:0000313" key="3">
    <source>
        <dbReference type="Proteomes" id="UP001597203"/>
    </source>
</evidence>
<evidence type="ECO:0000259" key="1">
    <source>
        <dbReference type="Pfam" id="PF13391"/>
    </source>
</evidence>
<feature type="domain" description="HNH nuclease" evidence="1">
    <location>
        <begin position="135"/>
        <end position="183"/>
    </location>
</feature>
<protein>
    <submittedName>
        <fullName evidence="2">HNH endonuclease</fullName>
    </submittedName>
</protein>
<accession>A0ABW3P1M6</accession>
<proteinExistence type="predicted"/>
<comment type="caution">
    <text evidence="2">The sequence shown here is derived from an EMBL/GenBank/DDBJ whole genome shotgun (WGS) entry which is preliminary data.</text>
</comment>
<keyword evidence="2" id="KW-0540">Nuclease</keyword>
<sequence length="229" mass="25912">MNQIPITDTQFEAAVRLVAAWDEAELVKRRQQLKAKDARGYYVAVQARRLSLKLVIKAAYKTAGLKWNHLQSRAVFDRFKHLCDGFTLVHEPKVGVLTRTQLTEEEELETEYVKRLKRKGQAAFRSALLGLNPVCHLTGCGAVASLEAAHIMPFAAGGSDATDNGMLLRADLHRLFDLGFIAISPKSGRIWLHAACAEDYSDLLSFKLNNQQRQQWQPALLKRWSERRK</sequence>
<keyword evidence="2" id="KW-0255">Endonuclease</keyword>
<dbReference type="EMBL" id="JBHTLS010000126">
    <property type="protein sequence ID" value="MFD1105657.1"/>
    <property type="molecule type" value="Genomic_DNA"/>
</dbReference>
<dbReference type="GO" id="GO:0004519">
    <property type="term" value="F:endonuclease activity"/>
    <property type="evidence" value="ECO:0007669"/>
    <property type="project" value="UniProtKB-KW"/>
</dbReference>
<dbReference type="RefSeq" id="WP_380911612.1">
    <property type="nucleotide sequence ID" value="NZ_JBHTLS010000126.1"/>
</dbReference>
<organism evidence="2 3">
    <name type="scientific">Sphingobium olei</name>
    <dbReference type="NCBI Taxonomy" id="420955"/>
    <lineage>
        <taxon>Bacteria</taxon>
        <taxon>Pseudomonadati</taxon>
        <taxon>Pseudomonadota</taxon>
        <taxon>Alphaproteobacteria</taxon>
        <taxon>Sphingomonadales</taxon>
        <taxon>Sphingomonadaceae</taxon>
        <taxon>Sphingobium</taxon>
    </lineage>
</organism>